<evidence type="ECO:0000313" key="2">
    <source>
        <dbReference type="Proteomes" id="UP000186108"/>
    </source>
</evidence>
<dbReference type="InterPro" id="IPR017975">
    <property type="entry name" value="Tubulin_CS"/>
</dbReference>
<dbReference type="AlphaFoldDB" id="A0A1B1KFA3"/>
<gene>
    <name evidence="1" type="ORF">R1CP_33350</name>
</gene>
<dbReference type="Gene3D" id="3.40.50.1440">
    <property type="entry name" value="Tubulin/FtsZ, GTPase domain"/>
    <property type="match status" value="1"/>
</dbReference>
<dbReference type="PATRIC" id="fig|37919.13.peg.7001"/>
<accession>A0A1B1KFA3</accession>
<organism evidence="1 2">
    <name type="scientific">Rhodococcus opacus</name>
    <name type="common">Nocardia opaca</name>
    <dbReference type="NCBI Taxonomy" id="37919"/>
    <lineage>
        <taxon>Bacteria</taxon>
        <taxon>Bacillati</taxon>
        <taxon>Actinomycetota</taxon>
        <taxon>Actinomycetes</taxon>
        <taxon>Mycobacteriales</taxon>
        <taxon>Nocardiaceae</taxon>
        <taxon>Rhodococcus</taxon>
    </lineage>
</organism>
<dbReference type="Proteomes" id="UP000186108">
    <property type="component" value="Chromosome"/>
</dbReference>
<dbReference type="EMBL" id="CP009111">
    <property type="protein sequence ID" value="ANS31293.1"/>
    <property type="molecule type" value="Genomic_DNA"/>
</dbReference>
<dbReference type="InterPro" id="IPR036525">
    <property type="entry name" value="Tubulin/FtsZ_GTPase_sf"/>
</dbReference>
<evidence type="ECO:0000313" key="1">
    <source>
        <dbReference type="EMBL" id="ANS31293.1"/>
    </source>
</evidence>
<name>A0A1B1KFA3_RHOOP</name>
<dbReference type="SUPFAM" id="SSF52490">
    <property type="entry name" value="Tubulin nucleotide-binding domain-like"/>
    <property type="match status" value="1"/>
</dbReference>
<dbReference type="GO" id="GO:0007017">
    <property type="term" value="P:microtubule-based process"/>
    <property type="evidence" value="ECO:0007669"/>
    <property type="project" value="InterPro"/>
</dbReference>
<evidence type="ECO:0008006" key="3">
    <source>
        <dbReference type="Google" id="ProtNLM"/>
    </source>
</evidence>
<dbReference type="GO" id="GO:0005874">
    <property type="term" value="C:microtubule"/>
    <property type="evidence" value="ECO:0007669"/>
    <property type="project" value="InterPro"/>
</dbReference>
<proteinExistence type="predicted"/>
<protein>
    <recommendedName>
        <fullName evidence="3">Tubulin-like protein</fullName>
    </recommendedName>
</protein>
<sequence length="568" mass="62832">MAQLSMYHSATGKQSPHCIHIVGLGKAGAQLIDSFLRTGEVEDLLADPRARFTALAVDIGEADMRQLQQYADSFYARLAERGIPANRAQIKTVALTVPTPQELADSMQRFPTFLGSEYPRFGGAPDHFAPWIETGTPFPTAEKRYAAQLEQPAENEHFPRALAKAIYGRAYYDGDRALYRELAEFARSIDDTKLPSMVLMAFGIGGGTGSGMVVDLARHLTNGQLGRRVPVIGVGVLPCTGDPEYQRGASVYTTLNDIDCMLDEAKNEQIVSIWGDMYKNPFTGGFLALPQQQSWERLHRYTTIKPGVRPEVRHRQAVHVTNKFVDDSFARYVVHDYGRELFRILRPAGFTGAPHERISYGDRNWTIFDVAKLTHPGVQVLPGEPIGKWRTAISDWIGYIPQWCGLRPGFKTEYIEAHTFAARAKWNATLQKKLEDTLSEFLLPGDSGTLRTTEGEFFDELTLYTNVIITGAAKADLTAFTEARDAYDALSPSERLTTHAWLLELGVMLSEPSEQFEGLCGKPLAGATGWKLDIPYAALRGDVTRFPTAVQLTTAAMAAPVQTVVPTP</sequence>
<dbReference type="PROSITE" id="PS00227">
    <property type="entry name" value="TUBULIN"/>
    <property type="match status" value="1"/>
</dbReference>
<dbReference type="GO" id="GO:0005525">
    <property type="term" value="F:GTP binding"/>
    <property type="evidence" value="ECO:0007669"/>
    <property type="project" value="InterPro"/>
</dbReference>
<dbReference type="RefSeq" id="WP_065492538.1">
    <property type="nucleotide sequence ID" value="NZ_CP009111.1"/>
</dbReference>
<reference evidence="1 2" key="1">
    <citation type="submission" date="2014-07" db="EMBL/GenBank/DDBJ databases">
        <authorList>
            <person name="Zhang J.E."/>
            <person name="Yang H."/>
            <person name="Guo J."/>
            <person name="Deng Z."/>
            <person name="Luo H."/>
            <person name="Luo M."/>
            <person name="Zhao B."/>
        </authorList>
    </citation>
    <scope>NUCLEOTIDE SEQUENCE [LARGE SCALE GENOMIC DNA]</scope>
    <source>
        <strain evidence="1 2">1CP</strain>
    </source>
</reference>